<dbReference type="PROSITE" id="PS50038">
    <property type="entry name" value="FZ"/>
    <property type="match status" value="1"/>
</dbReference>
<dbReference type="Gene3D" id="4.10.400.10">
    <property type="entry name" value="Low-density Lipoprotein Receptor"/>
    <property type="match status" value="2"/>
</dbReference>
<dbReference type="EnsemblMetazoa" id="tetur10g05360.1">
    <property type="protein sequence ID" value="tetur10g05360.1"/>
    <property type="gene ID" value="tetur10g05360"/>
</dbReference>
<dbReference type="Pfam" id="PF01392">
    <property type="entry name" value="Fz"/>
    <property type="match status" value="1"/>
</dbReference>
<dbReference type="HOGENOM" id="CLU_008659_0_0_1"/>
<dbReference type="SMART" id="SM00063">
    <property type="entry name" value="FRI"/>
    <property type="match status" value="1"/>
</dbReference>
<dbReference type="EC" id="3.4.21.10" evidence="3"/>
<dbReference type="EMBL" id="CAEY01000040">
    <property type="status" value="NOT_ANNOTATED_CDS"/>
    <property type="molecule type" value="Genomic_DNA"/>
</dbReference>
<dbReference type="FunFam" id="2.40.10.10:FF:000006">
    <property type="entry name" value="Serine proteinase stubble"/>
    <property type="match status" value="1"/>
</dbReference>
<dbReference type="PANTHER" id="PTHR24252:SF8">
    <property type="entry name" value="ACROSIN"/>
    <property type="match status" value="1"/>
</dbReference>
<dbReference type="InterPro" id="IPR036790">
    <property type="entry name" value="Frizzled_dom_sf"/>
</dbReference>
<feature type="domain" description="SRCR" evidence="16">
    <location>
        <begin position="212"/>
        <end position="258"/>
    </location>
</feature>
<dbReference type="Pfam" id="PF15494">
    <property type="entry name" value="SRCR_2"/>
    <property type="match status" value="1"/>
</dbReference>
<dbReference type="SUPFAM" id="SSF50494">
    <property type="entry name" value="Trypsin-like serine proteases"/>
    <property type="match status" value="1"/>
</dbReference>
<evidence type="ECO:0000256" key="9">
    <source>
        <dbReference type="ARBA" id="ARBA00023180"/>
    </source>
</evidence>
<dbReference type="PROSITE" id="PS50287">
    <property type="entry name" value="SRCR_2"/>
    <property type="match status" value="1"/>
</dbReference>
<reference evidence="17" key="2">
    <citation type="submission" date="2015-06" db="UniProtKB">
        <authorList>
            <consortium name="EnsemblMetazoa"/>
        </authorList>
    </citation>
    <scope>IDENTIFICATION</scope>
</reference>
<keyword evidence="5 13" id="KW-0645">Protease</keyword>
<evidence type="ECO:0000256" key="3">
    <source>
        <dbReference type="ARBA" id="ARBA00012050"/>
    </source>
</evidence>
<evidence type="ECO:0000256" key="10">
    <source>
        <dbReference type="PROSITE-ProRule" id="PRU00090"/>
    </source>
</evidence>
<evidence type="ECO:0000256" key="12">
    <source>
        <dbReference type="PROSITE-ProRule" id="PRU00196"/>
    </source>
</evidence>
<dbReference type="InterPro" id="IPR020067">
    <property type="entry name" value="Frizzled_dom"/>
</dbReference>
<feature type="disulfide bond" evidence="11">
    <location>
        <begin position="147"/>
        <end position="165"/>
    </location>
</feature>
<sequence>MVITYDRHDCVPMKVAYCIKHNVRYSHITLPNKNDDDTSQESINIQLAEYDPILSVKCYSLLPLFLCSLSTSFCNSTSQPIKPCRSFCKEALRRCDFFLSVFSLEWPSEINCDQYPDDPDPDVCVGYRDNQRVIRKNKVCSTEGFRCDGNRCLPRSWLCDGFLDCKDGSDERNCSSCTNDQFHCGKGRCIEKKDICDGVRDCHDNRDERQCLRLKQSMGRMGYGRLEAWSATHNNWNTVCGEDWDSQFMSMKACKMLGYRKVNETRMQDETFESPKDRMGQQLTKTMFYKGREKGCSNERKISVYLKCINFECGKSAISYVGNFRIVGGTESRPGQWPWLAGLHGGPAEIFFCGGILISQRWILSAAHCIGNQTDVTGLNVKLGLTRRTSSPFFVRRQKIAAVIKHPGFNLASTYGNDIALLLLEESVDFDEFLRPVCLPTGKENLLPDKKCTVIGWGKPNHDDDSDYLNVIHEVNVPLVNHSVCAQWYQLQDITIGDKMLCAGYPEGKKDACQGDSGGPLLCRNSDDSWYVAGIVSWGINCAQPNLPGIYTNVYMYRDWIEQVTAEYGHPLMESQQVD</sequence>
<evidence type="ECO:0000259" key="14">
    <source>
        <dbReference type="PROSITE" id="PS50038"/>
    </source>
</evidence>
<dbReference type="eggNOG" id="KOG3577">
    <property type="taxonomic scope" value="Eukaryota"/>
</dbReference>
<dbReference type="PROSITE" id="PS00135">
    <property type="entry name" value="TRYPSIN_SER"/>
    <property type="match status" value="1"/>
</dbReference>
<dbReference type="InterPro" id="IPR002172">
    <property type="entry name" value="LDrepeatLR_classA_rpt"/>
</dbReference>
<feature type="disulfide bond" evidence="11">
    <location>
        <begin position="177"/>
        <end position="189"/>
    </location>
</feature>
<keyword evidence="6 13" id="KW-0378">Hydrolase</keyword>
<dbReference type="InterPro" id="IPR001254">
    <property type="entry name" value="Trypsin_dom"/>
</dbReference>
<dbReference type="CDD" id="cd00190">
    <property type="entry name" value="Tryp_SPc"/>
    <property type="match status" value="1"/>
</dbReference>
<name>T1KG36_TETUR</name>
<dbReference type="InterPro" id="IPR036055">
    <property type="entry name" value="LDL_receptor-like_sf"/>
</dbReference>
<dbReference type="PROSITE" id="PS50068">
    <property type="entry name" value="LDLRA_2"/>
    <property type="match status" value="2"/>
</dbReference>
<dbReference type="InterPro" id="IPR018114">
    <property type="entry name" value="TRYPSIN_HIS"/>
</dbReference>
<evidence type="ECO:0000256" key="11">
    <source>
        <dbReference type="PROSITE-ProRule" id="PRU00124"/>
    </source>
</evidence>
<evidence type="ECO:0000256" key="7">
    <source>
        <dbReference type="ARBA" id="ARBA00022825"/>
    </source>
</evidence>
<dbReference type="SUPFAM" id="SSF57424">
    <property type="entry name" value="LDL receptor-like module"/>
    <property type="match status" value="2"/>
</dbReference>
<evidence type="ECO:0000259" key="15">
    <source>
        <dbReference type="PROSITE" id="PS50240"/>
    </source>
</evidence>
<dbReference type="InterPro" id="IPR036772">
    <property type="entry name" value="SRCR-like_dom_sf"/>
</dbReference>
<dbReference type="CDD" id="cd07066">
    <property type="entry name" value="CRD_FZ"/>
    <property type="match status" value="1"/>
</dbReference>
<dbReference type="SMART" id="SM00192">
    <property type="entry name" value="LDLa"/>
    <property type="match status" value="2"/>
</dbReference>
<evidence type="ECO:0000259" key="16">
    <source>
        <dbReference type="PROSITE" id="PS50287"/>
    </source>
</evidence>
<dbReference type="InterPro" id="IPR033116">
    <property type="entry name" value="TRYPSIN_SER"/>
</dbReference>
<dbReference type="InterPro" id="IPR001190">
    <property type="entry name" value="SRCR"/>
</dbReference>
<dbReference type="CDD" id="cd00112">
    <property type="entry name" value="LDLa"/>
    <property type="match status" value="2"/>
</dbReference>
<evidence type="ECO:0000313" key="18">
    <source>
        <dbReference type="Proteomes" id="UP000015104"/>
    </source>
</evidence>
<dbReference type="InterPro" id="IPR001314">
    <property type="entry name" value="Peptidase_S1A"/>
</dbReference>
<evidence type="ECO:0000256" key="13">
    <source>
        <dbReference type="RuleBase" id="RU363034"/>
    </source>
</evidence>
<keyword evidence="18" id="KW-1185">Reference proteome</keyword>
<dbReference type="SMART" id="SM00020">
    <property type="entry name" value="Tryp_SPc"/>
    <property type="match status" value="1"/>
</dbReference>
<comment type="catalytic activity">
    <reaction evidence="1">
        <text>Preferential cleavage: Arg-|-Xaa, Lys-|-Xaa.</text>
        <dbReference type="EC" id="3.4.21.10"/>
    </reaction>
</comment>
<feature type="disulfide bond" evidence="11">
    <location>
        <begin position="159"/>
        <end position="174"/>
    </location>
</feature>
<feature type="domain" description="Peptidase S1" evidence="15">
    <location>
        <begin position="326"/>
        <end position="566"/>
    </location>
</feature>
<dbReference type="AlphaFoldDB" id="T1KG36"/>
<dbReference type="GO" id="GO:0004252">
    <property type="term" value="F:serine-type endopeptidase activity"/>
    <property type="evidence" value="ECO:0007669"/>
    <property type="project" value="InterPro"/>
</dbReference>
<comment type="caution">
    <text evidence="12">Lacks conserved residue(s) required for the propagation of feature annotation.</text>
</comment>
<evidence type="ECO:0000256" key="8">
    <source>
        <dbReference type="ARBA" id="ARBA00023157"/>
    </source>
</evidence>
<feature type="disulfide bond" evidence="11">
    <location>
        <begin position="184"/>
        <end position="202"/>
    </location>
</feature>
<dbReference type="Gene3D" id="2.40.10.10">
    <property type="entry name" value="Trypsin-like serine proteases"/>
    <property type="match status" value="1"/>
</dbReference>
<evidence type="ECO:0000256" key="1">
    <source>
        <dbReference type="ARBA" id="ARBA00001656"/>
    </source>
</evidence>
<dbReference type="GO" id="GO:0005886">
    <property type="term" value="C:plasma membrane"/>
    <property type="evidence" value="ECO:0007669"/>
    <property type="project" value="UniProtKB-SubCell"/>
</dbReference>
<dbReference type="SUPFAM" id="SSF63501">
    <property type="entry name" value="Frizzled cysteine-rich domain"/>
    <property type="match status" value="1"/>
</dbReference>
<dbReference type="PRINTS" id="PR00722">
    <property type="entry name" value="CHYMOTRYPSIN"/>
</dbReference>
<dbReference type="Pfam" id="PF00089">
    <property type="entry name" value="Trypsin"/>
    <property type="match status" value="1"/>
</dbReference>
<dbReference type="PROSITE" id="PS50240">
    <property type="entry name" value="TRYPSIN_DOM"/>
    <property type="match status" value="1"/>
</dbReference>
<dbReference type="InterPro" id="IPR043504">
    <property type="entry name" value="Peptidase_S1_PA_chymotrypsin"/>
</dbReference>
<feature type="domain" description="FZ" evidence="14">
    <location>
        <begin position="5"/>
        <end position="127"/>
    </location>
</feature>
<dbReference type="Proteomes" id="UP000015104">
    <property type="component" value="Unassembled WGS sequence"/>
</dbReference>
<feature type="disulfide bond" evidence="11">
    <location>
        <begin position="140"/>
        <end position="152"/>
    </location>
</feature>
<dbReference type="Pfam" id="PF00057">
    <property type="entry name" value="Ldl_recept_a"/>
    <property type="match status" value="2"/>
</dbReference>
<feature type="disulfide bond" evidence="10">
    <location>
        <begin position="88"/>
        <end position="112"/>
    </location>
</feature>
<dbReference type="PANTHER" id="PTHR24252">
    <property type="entry name" value="ACROSIN-RELATED"/>
    <property type="match status" value="1"/>
</dbReference>
<protein>
    <recommendedName>
        <fullName evidence="4">Acrosin</fullName>
        <ecNumber evidence="3">3.4.21.10</ecNumber>
    </recommendedName>
</protein>
<dbReference type="GO" id="GO:0006508">
    <property type="term" value="P:proteolysis"/>
    <property type="evidence" value="ECO:0007669"/>
    <property type="project" value="UniProtKB-KW"/>
</dbReference>
<organism evidence="17 18">
    <name type="scientific">Tetranychus urticae</name>
    <name type="common">Two-spotted spider mite</name>
    <dbReference type="NCBI Taxonomy" id="32264"/>
    <lineage>
        <taxon>Eukaryota</taxon>
        <taxon>Metazoa</taxon>
        <taxon>Ecdysozoa</taxon>
        <taxon>Arthropoda</taxon>
        <taxon>Chelicerata</taxon>
        <taxon>Arachnida</taxon>
        <taxon>Acari</taxon>
        <taxon>Acariformes</taxon>
        <taxon>Trombidiformes</taxon>
        <taxon>Prostigmata</taxon>
        <taxon>Eleutherengona</taxon>
        <taxon>Raphignathae</taxon>
        <taxon>Tetranychoidea</taxon>
        <taxon>Tetranychidae</taxon>
        <taxon>Tetranychus</taxon>
    </lineage>
</organism>
<evidence type="ECO:0000313" key="17">
    <source>
        <dbReference type="EnsemblMetazoa" id="tetur10g05360.1"/>
    </source>
</evidence>
<keyword evidence="9" id="KW-0325">Glycoprotein</keyword>
<dbReference type="InterPro" id="IPR009003">
    <property type="entry name" value="Peptidase_S1_PA"/>
</dbReference>
<evidence type="ECO:0000256" key="5">
    <source>
        <dbReference type="ARBA" id="ARBA00022670"/>
    </source>
</evidence>
<evidence type="ECO:0000256" key="2">
    <source>
        <dbReference type="ARBA" id="ARBA00004162"/>
    </source>
</evidence>
<evidence type="ECO:0000256" key="4">
    <source>
        <dbReference type="ARBA" id="ARBA00017161"/>
    </source>
</evidence>
<dbReference type="eggNOG" id="KOG3627">
    <property type="taxonomic scope" value="Eukaryota"/>
</dbReference>
<dbReference type="PROSITE" id="PS00134">
    <property type="entry name" value="TRYPSIN_HIS"/>
    <property type="match status" value="1"/>
</dbReference>
<feature type="disulfide bond" evidence="11">
    <location>
        <begin position="196"/>
        <end position="211"/>
    </location>
</feature>
<keyword evidence="7 13" id="KW-0720">Serine protease</keyword>
<reference evidence="18" key="1">
    <citation type="submission" date="2011-08" db="EMBL/GenBank/DDBJ databases">
        <authorList>
            <person name="Rombauts S."/>
        </authorList>
    </citation>
    <scope>NUCLEOTIDE SEQUENCE</scope>
    <source>
        <strain evidence="18">London</strain>
    </source>
</reference>
<comment type="subcellular location">
    <subcellularLocation>
        <location evidence="2">Cell membrane</location>
        <topology evidence="2">Single-pass membrane protein</topology>
    </subcellularLocation>
</comment>
<dbReference type="Gene3D" id="1.10.2000.10">
    <property type="entry name" value="Frizzled cysteine-rich domain"/>
    <property type="match status" value="1"/>
</dbReference>
<dbReference type="SUPFAM" id="SSF56487">
    <property type="entry name" value="SRCR-like"/>
    <property type="match status" value="1"/>
</dbReference>
<keyword evidence="8 11" id="KW-1015">Disulfide bond</keyword>
<proteinExistence type="predicted"/>
<dbReference type="Gene3D" id="3.10.250.10">
    <property type="entry name" value="SRCR-like domain"/>
    <property type="match status" value="1"/>
</dbReference>
<dbReference type="STRING" id="32264.T1KG36"/>
<evidence type="ECO:0000256" key="6">
    <source>
        <dbReference type="ARBA" id="ARBA00022801"/>
    </source>
</evidence>
<accession>T1KG36</accession>